<reference evidence="2" key="1">
    <citation type="submission" date="2021-09" db="EMBL/GenBank/DDBJ databases">
        <authorList>
            <consortium name="AG Swart"/>
            <person name="Singh M."/>
            <person name="Singh A."/>
            <person name="Seah K."/>
            <person name="Emmerich C."/>
        </authorList>
    </citation>
    <scope>NUCLEOTIDE SEQUENCE</scope>
    <source>
        <strain evidence="2">ATCC30299</strain>
    </source>
</reference>
<feature type="transmembrane region" description="Helical" evidence="1">
    <location>
        <begin position="7"/>
        <end position="28"/>
    </location>
</feature>
<keyword evidence="1" id="KW-0812">Transmembrane</keyword>
<protein>
    <submittedName>
        <fullName evidence="2">Uncharacterized protein</fullName>
    </submittedName>
</protein>
<gene>
    <name evidence="2" type="ORF">BSTOLATCC_MIC44433</name>
</gene>
<proteinExistence type="predicted"/>
<keyword evidence="1" id="KW-0472">Membrane</keyword>
<dbReference type="EMBL" id="CAJZBQ010000044">
    <property type="protein sequence ID" value="CAG9327805.1"/>
    <property type="molecule type" value="Genomic_DNA"/>
</dbReference>
<dbReference type="AlphaFoldDB" id="A0AAU9JLN4"/>
<accession>A0AAU9JLN4</accession>
<organism evidence="2 3">
    <name type="scientific">Blepharisma stoltei</name>
    <dbReference type="NCBI Taxonomy" id="1481888"/>
    <lineage>
        <taxon>Eukaryota</taxon>
        <taxon>Sar</taxon>
        <taxon>Alveolata</taxon>
        <taxon>Ciliophora</taxon>
        <taxon>Postciliodesmatophora</taxon>
        <taxon>Heterotrichea</taxon>
        <taxon>Heterotrichida</taxon>
        <taxon>Blepharismidae</taxon>
        <taxon>Blepharisma</taxon>
    </lineage>
</organism>
<feature type="transmembrane region" description="Helical" evidence="1">
    <location>
        <begin position="48"/>
        <end position="69"/>
    </location>
</feature>
<name>A0AAU9JLN4_9CILI</name>
<evidence type="ECO:0000313" key="2">
    <source>
        <dbReference type="EMBL" id="CAG9327805.1"/>
    </source>
</evidence>
<evidence type="ECO:0000313" key="3">
    <source>
        <dbReference type="Proteomes" id="UP001162131"/>
    </source>
</evidence>
<sequence>MPKKRGFCFYYCLLISIFASLFLTYIALLCVADSLQLDVEDKTEHSSTVFIAAGFYEFIAVLMLIQGFLCTKRQGPVQNEGYQKLENKE</sequence>
<keyword evidence="1" id="KW-1133">Transmembrane helix</keyword>
<evidence type="ECO:0000256" key="1">
    <source>
        <dbReference type="SAM" id="Phobius"/>
    </source>
</evidence>
<dbReference type="Proteomes" id="UP001162131">
    <property type="component" value="Unassembled WGS sequence"/>
</dbReference>
<comment type="caution">
    <text evidence="2">The sequence shown here is derived from an EMBL/GenBank/DDBJ whole genome shotgun (WGS) entry which is preliminary data.</text>
</comment>
<keyword evidence="3" id="KW-1185">Reference proteome</keyword>